<dbReference type="InterPro" id="IPR050834">
    <property type="entry name" value="Glycosyltransf_2"/>
</dbReference>
<dbReference type="SUPFAM" id="SSF53448">
    <property type="entry name" value="Nucleotide-diphospho-sugar transferases"/>
    <property type="match status" value="1"/>
</dbReference>
<evidence type="ECO:0000313" key="3">
    <source>
        <dbReference type="Proteomes" id="UP000738376"/>
    </source>
</evidence>
<accession>A0ABX1LMY0</accession>
<dbReference type="PANTHER" id="PTHR43685">
    <property type="entry name" value="GLYCOSYLTRANSFERASE"/>
    <property type="match status" value="1"/>
</dbReference>
<evidence type="ECO:0000313" key="2">
    <source>
        <dbReference type="EMBL" id="NMF56638.1"/>
    </source>
</evidence>
<dbReference type="Gene3D" id="3.90.550.10">
    <property type="entry name" value="Spore Coat Polysaccharide Biosynthesis Protein SpsA, Chain A"/>
    <property type="match status" value="1"/>
</dbReference>
<dbReference type="EMBL" id="JAAVJL010000001">
    <property type="protein sequence ID" value="NMF56638.1"/>
    <property type="molecule type" value="Genomic_DNA"/>
</dbReference>
<dbReference type="Pfam" id="PF00535">
    <property type="entry name" value="Glycos_transf_2"/>
    <property type="match status" value="1"/>
</dbReference>
<gene>
    <name evidence="2" type="ORF">HC246_00980</name>
</gene>
<dbReference type="Proteomes" id="UP000738376">
    <property type="component" value="Unassembled WGS sequence"/>
</dbReference>
<name>A0ABX1LMY0_9CYAN</name>
<dbReference type="PANTHER" id="PTHR43685:SF2">
    <property type="entry name" value="GLYCOSYLTRANSFERASE 2-LIKE DOMAIN-CONTAINING PROTEIN"/>
    <property type="match status" value="1"/>
</dbReference>
<feature type="domain" description="Glycosyltransferase 2-like" evidence="1">
    <location>
        <begin position="9"/>
        <end position="140"/>
    </location>
</feature>
<organism evidence="2 3">
    <name type="scientific">Pseudanabaena yagii GIHE-NHR1</name>
    <dbReference type="NCBI Taxonomy" id="2722753"/>
    <lineage>
        <taxon>Bacteria</taxon>
        <taxon>Bacillati</taxon>
        <taxon>Cyanobacteriota</taxon>
        <taxon>Cyanophyceae</taxon>
        <taxon>Pseudanabaenales</taxon>
        <taxon>Pseudanabaenaceae</taxon>
        <taxon>Pseudanabaena</taxon>
        <taxon>Pseudanabaena yagii</taxon>
    </lineage>
</organism>
<dbReference type="InterPro" id="IPR001173">
    <property type="entry name" value="Glyco_trans_2-like"/>
</dbReference>
<keyword evidence="3" id="KW-1185">Reference proteome</keyword>
<dbReference type="CDD" id="cd00761">
    <property type="entry name" value="Glyco_tranf_GTA_type"/>
    <property type="match status" value="1"/>
</dbReference>
<sequence>MVSQSLALCIPAYNAASYLPRLLESAISQQVPFDEILVYDDCSTDETAQVAAKYGIQIIRGEVNRGCSYGKNVLAEATNCDWIHFHDADDALYPNFVEQARKWMALKNPPDIVLFDYEWRRDDTGELISVRQFDAAELKRDSISYAIREQINPFCGLYLRSSYLRAGGYDTDPLVLYNEDVAFHCRMAIAGLKFAAEPTITIINYYRSNSMSSANQIKCIKAKFHVMRKVAESLKGKYAEEITQNLWGIAGNAAAYLDWETADSCLQLALSLNNKPSKKLSSSFRLLSSYNPYLAIRLREWLIRLLKPQLRSNF</sequence>
<protein>
    <submittedName>
        <fullName evidence="2">Glycosyltransferase family 2 protein</fullName>
    </submittedName>
</protein>
<evidence type="ECO:0000259" key="1">
    <source>
        <dbReference type="Pfam" id="PF00535"/>
    </source>
</evidence>
<dbReference type="InterPro" id="IPR029044">
    <property type="entry name" value="Nucleotide-diphossugar_trans"/>
</dbReference>
<proteinExistence type="predicted"/>
<reference evidence="2 3" key="1">
    <citation type="submission" date="2020-03" db="EMBL/GenBank/DDBJ databases">
        <title>Draft Genome Sequence of 2-Methylisoborneol Producing Pseudanabaena yagii Strain GIHE-NHR1 Isolated from North Han River in South Korea.</title>
        <authorList>
            <person name="Jeong J."/>
        </authorList>
    </citation>
    <scope>NUCLEOTIDE SEQUENCE [LARGE SCALE GENOMIC DNA]</scope>
    <source>
        <strain evidence="2 3">GIHE-NHR1</strain>
    </source>
</reference>
<comment type="caution">
    <text evidence="2">The sequence shown here is derived from an EMBL/GenBank/DDBJ whole genome shotgun (WGS) entry which is preliminary data.</text>
</comment>
<dbReference type="RefSeq" id="WP_169361759.1">
    <property type="nucleotide sequence ID" value="NZ_JAAVJL010000001.1"/>
</dbReference>